<evidence type="ECO:0000256" key="4">
    <source>
        <dbReference type="ARBA" id="ARBA00022946"/>
    </source>
</evidence>
<reference evidence="7" key="1">
    <citation type="journal article" date="2021" name="Nat. Commun.">
        <title>Genetic determinants of endophytism in the Arabidopsis root mycobiome.</title>
        <authorList>
            <person name="Mesny F."/>
            <person name="Miyauchi S."/>
            <person name="Thiergart T."/>
            <person name="Pickel B."/>
            <person name="Atanasova L."/>
            <person name="Karlsson M."/>
            <person name="Huettel B."/>
            <person name="Barry K.W."/>
            <person name="Haridas S."/>
            <person name="Chen C."/>
            <person name="Bauer D."/>
            <person name="Andreopoulos W."/>
            <person name="Pangilinan J."/>
            <person name="LaButti K."/>
            <person name="Riley R."/>
            <person name="Lipzen A."/>
            <person name="Clum A."/>
            <person name="Drula E."/>
            <person name="Henrissat B."/>
            <person name="Kohler A."/>
            <person name="Grigoriev I.V."/>
            <person name="Martin F.M."/>
            <person name="Hacquard S."/>
        </authorList>
    </citation>
    <scope>NUCLEOTIDE SEQUENCE</scope>
    <source>
        <strain evidence="7">MPI-CAGE-CH-0243</strain>
    </source>
</reference>
<keyword evidence="4" id="KW-0809">Transit peptide</keyword>
<dbReference type="AlphaFoldDB" id="A0A9P9DIK0"/>
<comment type="caution">
    <text evidence="7">The sequence shown here is derived from an EMBL/GenBank/DDBJ whole genome shotgun (WGS) entry which is preliminary data.</text>
</comment>
<dbReference type="GO" id="GO:0005741">
    <property type="term" value="C:mitochondrial outer membrane"/>
    <property type="evidence" value="ECO:0007669"/>
    <property type="project" value="UniProtKB-SubCell"/>
</dbReference>
<proteinExistence type="inferred from homology"/>
<dbReference type="EMBL" id="JAGMWT010000011">
    <property type="protein sequence ID" value="KAH7119637.1"/>
    <property type="molecule type" value="Genomic_DNA"/>
</dbReference>
<sequence>MSTTAALAGSTGLVGSHILSQLLAHPSISSLHAYTRRKLPNATASTKLNPLSSTDTSTWASLFPTSPAPKIFLSALGTTRGQAGSVEAQRKVDLDLNYALATAAKAAGVETYVLISSMGSNSASRMPYAQMKGELEDKVKALKFKNTVILRPGVIVGSREDSRPAEAALRHLAWGLRKVAGGALVDFWAQDAEVIARAAVEAGLAASEGKGKGDKDGVWLLMQKDVVEWGKQK</sequence>
<evidence type="ECO:0000256" key="2">
    <source>
        <dbReference type="ARBA" id="ARBA00006617"/>
    </source>
</evidence>
<dbReference type="PANTHER" id="PTHR14097">
    <property type="entry name" value="OXIDOREDUCTASE HTATIP2"/>
    <property type="match status" value="1"/>
</dbReference>
<dbReference type="InterPro" id="IPR036291">
    <property type="entry name" value="NAD(P)-bd_dom_sf"/>
</dbReference>
<dbReference type="Proteomes" id="UP000700596">
    <property type="component" value="Unassembled WGS sequence"/>
</dbReference>
<dbReference type="Gene3D" id="3.40.50.720">
    <property type="entry name" value="NAD(P)-binding Rossmann-like Domain"/>
    <property type="match status" value="1"/>
</dbReference>
<accession>A0A9P9DIK0</accession>
<evidence type="ECO:0000256" key="5">
    <source>
        <dbReference type="ARBA" id="ARBA00023128"/>
    </source>
</evidence>
<dbReference type="Pfam" id="PF08732">
    <property type="entry name" value="HIM1"/>
    <property type="match status" value="1"/>
</dbReference>
<organism evidence="7 8">
    <name type="scientific">Dendryphion nanum</name>
    <dbReference type="NCBI Taxonomy" id="256645"/>
    <lineage>
        <taxon>Eukaryota</taxon>
        <taxon>Fungi</taxon>
        <taxon>Dikarya</taxon>
        <taxon>Ascomycota</taxon>
        <taxon>Pezizomycotina</taxon>
        <taxon>Dothideomycetes</taxon>
        <taxon>Pleosporomycetidae</taxon>
        <taxon>Pleosporales</taxon>
        <taxon>Torulaceae</taxon>
        <taxon>Dendryphion</taxon>
    </lineage>
</organism>
<keyword evidence="5" id="KW-0496">Mitochondrion</keyword>
<dbReference type="PANTHER" id="PTHR14097:SF7">
    <property type="entry name" value="OXIDOREDUCTASE HTATIP2"/>
    <property type="match status" value="1"/>
</dbReference>
<evidence type="ECO:0000256" key="1">
    <source>
        <dbReference type="ARBA" id="ARBA00004450"/>
    </source>
</evidence>
<dbReference type="OrthoDB" id="430436at2759"/>
<keyword evidence="8" id="KW-1185">Reference proteome</keyword>
<evidence type="ECO:0000313" key="7">
    <source>
        <dbReference type="EMBL" id="KAH7119637.1"/>
    </source>
</evidence>
<evidence type="ECO:0000313" key="8">
    <source>
        <dbReference type="Proteomes" id="UP000700596"/>
    </source>
</evidence>
<evidence type="ECO:0000256" key="6">
    <source>
        <dbReference type="ARBA" id="ARBA00023136"/>
    </source>
</evidence>
<keyword evidence="3" id="KW-1000">Mitochondrion outer membrane</keyword>
<dbReference type="FunFam" id="3.40.50.720:FF:000366">
    <property type="entry name" value="Protein FMP52, mitochondrial"/>
    <property type="match status" value="1"/>
</dbReference>
<comment type="similarity">
    <text evidence="2">Belongs to the FMP52 family.</text>
</comment>
<dbReference type="GO" id="GO:0051170">
    <property type="term" value="P:import into nucleus"/>
    <property type="evidence" value="ECO:0007669"/>
    <property type="project" value="TreeGrafter"/>
</dbReference>
<dbReference type="SUPFAM" id="SSF51735">
    <property type="entry name" value="NAD(P)-binding Rossmann-fold domains"/>
    <property type="match status" value="1"/>
</dbReference>
<comment type="subcellular location">
    <subcellularLocation>
        <location evidence="1">Mitochondrion outer membrane</location>
        <topology evidence="1">Peripheral membrane protein</topology>
    </subcellularLocation>
</comment>
<protein>
    <submittedName>
        <fullName evidence="7">NAD dependent epimerase/dehydratase family protein-like protein</fullName>
    </submittedName>
</protein>
<name>A0A9P9DIK0_9PLEO</name>
<keyword evidence="6" id="KW-0472">Membrane</keyword>
<evidence type="ECO:0000256" key="3">
    <source>
        <dbReference type="ARBA" id="ARBA00022787"/>
    </source>
</evidence>
<gene>
    <name evidence="7" type="ORF">B0J11DRAFT_64837</name>
</gene>
<dbReference type="InterPro" id="IPR014843">
    <property type="entry name" value="Him1/Fmp52"/>
</dbReference>